<name>A0A3P5XDD7_9RHOB</name>
<feature type="compositionally biased region" description="Basic and acidic residues" evidence="1">
    <location>
        <begin position="25"/>
        <end position="45"/>
    </location>
</feature>
<feature type="region of interest" description="Disordered" evidence="1">
    <location>
        <begin position="1"/>
        <end position="45"/>
    </location>
</feature>
<sequence>MQRAVGQRVGDEIVGTKPHQLMQRHRADLTGDEDHPHPRLARGPDHVADQAQIALILGIQRDGDEFQIRRLGLAEEDQRILEAQIAPGLAHFPLHLVDEQFEILHVA</sequence>
<keyword evidence="3" id="KW-1185">Reference proteome</keyword>
<evidence type="ECO:0000313" key="3">
    <source>
        <dbReference type="Proteomes" id="UP000277498"/>
    </source>
</evidence>
<dbReference type="Proteomes" id="UP000277498">
    <property type="component" value="Unassembled WGS sequence"/>
</dbReference>
<proteinExistence type="predicted"/>
<reference evidence="2 3" key="1">
    <citation type="submission" date="2018-11" db="EMBL/GenBank/DDBJ databases">
        <authorList>
            <person name="Criscuolo A."/>
        </authorList>
    </citation>
    <scope>NUCLEOTIDE SEQUENCE [LARGE SCALE GENOMIC DNA]</scope>
    <source>
        <strain evidence="2">ACIP111625</strain>
    </source>
</reference>
<evidence type="ECO:0000256" key="1">
    <source>
        <dbReference type="SAM" id="MobiDB-lite"/>
    </source>
</evidence>
<protein>
    <submittedName>
        <fullName evidence="2">Uncharacterized protein</fullName>
    </submittedName>
</protein>
<gene>
    <name evidence="2" type="ORF">XINFAN_03434</name>
</gene>
<accession>A0A3P5XDD7</accession>
<dbReference type="EMBL" id="UXAW01000095">
    <property type="protein sequence ID" value="VDC32755.1"/>
    <property type="molecule type" value="Genomic_DNA"/>
</dbReference>
<dbReference type="AlphaFoldDB" id="A0A3P5XDD7"/>
<evidence type="ECO:0000313" key="2">
    <source>
        <dbReference type="EMBL" id="VDC32755.1"/>
    </source>
</evidence>
<organism evidence="2 3">
    <name type="scientific">Pseudogemmobacter humi</name>
    <dbReference type="NCBI Taxonomy" id="2483812"/>
    <lineage>
        <taxon>Bacteria</taxon>
        <taxon>Pseudomonadati</taxon>
        <taxon>Pseudomonadota</taxon>
        <taxon>Alphaproteobacteria</taxon>
        <taxon>Rhodobacterales</taxon>
        <taxon>Paracoccaceae</taxon>
        <taxon>Pseudogemmobacter</taxon>
    </lineage>
</organism>